<proteinExistence type="predicted"/>
<evidence type="ECO:0000313" key="1">
    <source>
        <dbReference type="Proteomes" id="UP000887565"/>
    </source>
</evidence>
<name>A0A915IRP1_ROMCU</name>
<dbReference type="Proteomes" id="UP000887565">
    <property type="component" value="Unplaced"/>
</dbReference>
<organism evidence="1 2">
    <name type="scientific">Romanomermis culicivorax</name>
    <name type="common">Nematode worm</name>
    <dbReference type="NCBI Taxonomy" id="13658"/>
    <lineage>
        <taxon>Eukaryota</taxon>
        <taxon>Metazoa</taxon>
        <taxon>Ecdysozoa</taxon>
        <taxon>Nematoda</taxon>
        <taxon>Enoplea</taxon>
        <taxon>Dorylaimia</taxon>
        <taxon>Mermithida</taxon>
        <taxon>Mermithoidea</taxon>
        <taxon>Mermithidae</taxon>
        <taxon>Romanomermis</taxon>
    </lineage>
</organism>
<reference evidence="2" key="1">
    <citation type="submission" date="2022-11" db="UniProtKB">
        <authorList>
            <consortium name="WormBaseParasite"/>
        </authorList>
    </citation>
    <scope>IDENTIFICATION</scope>
</reference>
<dbReference type="WBParaSite" id="nRc.2.0.1.t16535-RA">
    <property type="protein sequence ID" value="nRc.2.0.1.t16535-RA"/>
    <property type="gene ID" value="nRc.2.0.1.g16535"/>
</dbReference>
<evidence type="ECO:0000313" key="2">
    <source>
        <dbReference type="WBParaSite" id="nRc.2.0.1.t16535-RA"/>
    </source>
</evidence>
<dbReference type="AlphaFoldDB" id="A0A915IRP1"/>
<keyword evidence="1" id="KW-1185">Reference proteome</keyword>
<accession>A0A915IRP1</accession>
<sequence length="270" mass="30523">MQSFYYCNAQLLESSLWSGDNNSLQRLSAMSQKSPLLILFRNAHSTDNRNAPLPLPQSLRKSSGYVYLAGCAYHLIDNLVQPDRDDVKIFNRLLRVLLAPGLGKNKDTRTTSFGKKWHKANEALIDVKANLDSTINNVKNVRSSLPNITDNNVLTALDRFVCSIFEIVVEFRHDRARHRDELLSLSADVTLVVEGLSLVLEMITSLDNQLKNLTNDNLEIVRGGKSTGLNENYCYSSELQDRDATTIEETIKQRLNAQVIQELLHHSRIL</sequence>
<protein>
    <submittedName>
        <fullName evidence="2">Uncharacterized protein</fullName>
    </submittedName>
</protein>